<feature type="compositionally biased region" description="Polar residues" evidence="1">
    <location>
        <begin position="46"/>
        <end position="58"/>
    </location>
</feature>
<keyword evidence="3" id="KW-1185">Reference proteome</keyword>
<evidence type="ECO:0000256" key="1">
    <source>
        <dbReference type="SAM" id="MobiDB-lite"/>
    </source>
</evidence>
<evidence type="ECO:0000313" key="2">
    <source>
        <dbReference type="EMBL" id="AKU93625.1"/>
    </source>
</evidence>
<gene>
    <name evidence="2" type="ORF">AKJ09_00289</name>
</gene>
<evidence type="ECO:0000313" key="3">
    <source>
        <dbReference type="Proteomes" id="UP000064967"/>
    </source>
</evidence>
<dbReference type="Proteomes" id="UP000064967">
    <property type="component" value="Chromosome"/>
</dbReference>
<reference evidence="2 3" key="1">
    <citation type="submission" date="2015-08" db="EMBL/GenBank/DDBJ databases">
        <authorList>
            <person name="Babu N.S."/>
            <person name="Beckwith C.J."/>
            <person name="Beseler K.G."/>
            <person name="Brison A."/>
            <person name="Carone J.V."/>
            <person name="Caskin T.P."/>
            <person name="Diamond M."/>
            <person name="Durham M.E."/>
            <person name="Foxe J.M."/>
            <person name="Go M."/>
            <person name="Henderson B.A."/>
            <person name="Jones I.B."/>
            <person name="McGettigan J.A."/>
            <person name="Micheletti S.J."/>
            <person name="Nasrallah M.E."/>
            <person name="Ortiz D."/>
            <person name="Piller C.R."/>
            <person name="Privatt S.R."/>
            <person name="Schneider S.L."/>
            <person name="Sharp S."/>
            <person name="Smith T.C."/>
            <person name="Stanton J.D."/>
            <person name="Ullery H.E."/>
            <person name="Wilson R.J."/>
            <person name="Serrano M.G."/>
            <person name="Buck G."/>
            <person name="Lee V."/>
            <person name="Wang Y."/>
            <person name="Carvalho R."/>
            <person name="Voegtly L."/>
            <person name="Shi R."/>
            <person name="Duckworth R."/>
            <person name="Johnson A."/>
            <person name="Loviza R."/>
            <person name="Walstead R."/>
            <person name="Shah Z."/>
            <person name="Kiflezghi M."/>
            <person name="Wade K."/>
            <person name="Ball S.L."/>
            <person name="Bradley K.W."/>
            <person name="Asai D.J."/>
            <person name="Bowman C.A."/>
            <person name="Russell D.A."/>
            <person name="Pope W.H."/>
            <person name="Jacobs-Sera D."/>
            <person name="Hendrix R.W."/>
            <person name="Hatfull G.F."/>
        </authorList>
    </citation>
    <scope>NUCLEOTIDE SEQUENCE [LARGE SCALE GENOMIC DNA]</scope>
    <source>
        <strain evidence="2 3">DSM 27648</strain>
    </source>
</reference>
<dbReference type="EMBL" id="CP012333">
    <property type="protein sequence ID" value="AKU93625.1"/>
    <property type="molecule type" value="Genomic_DNA"/>
</dbReference>
<feature type="region of interest" description="Disordered" evidence="1">
    <location>
        <begin position="1"/>
        <end position="105"/>
    </location>
</feature>
<name>A0A0K1PJC6_9BACT</name>
<sequence>MRIAPSPSLRAPFTHVERHTRHGPPQLPSKVGIVPPNRSCNRRHVSNQLQNGFVNPQHRSLLPSPPKRGRPPRRVARRRCQGRRAQRAAAQRRAASLTPPSTTRR</sequence>
<feature type="compositionally biased region" description="Basic residues" evidence="1">
    <location>
        <begin position="67"/>
        <end position="86"/>
    </location>
</feature>
<proteinExistence type="predicted"/>
<organism evidence="2 3">
    <name type="scientific">Labilithrix luteola</name>
    <dbReference type="NCBI Taxonomy" id="1391654"/>
    <lineage>
        <taxon>Bacteria</taxon>
        <taxon>Pseudomonadati</taxon>
        <taxon>Myxococcota</taxon>
        <taxon>Polyangia</taxon>
        <taxon>Polyangiales</taxon>
        <taxon>Labilitrichaceae</taxon>
        <taxon>Labilithrix</taxon>
    </lineage>
</organism>
<accession>A0A0K1PJC6</accession>
<dbReference type="KEGG" id="llu:AKJ09_00289"/>
<protein>
    <submittedName>
        <fullName evidence="2">Uncharacterized protein</fullName>
    </submittedName>
</protein>
<dbReference type="AlphaFoldDB" id="A0A0K1PJC6"/>